<comment type="catalytic activity">
    <reaction evidence="1">
        <text>ATP + protein L-histidine = ADP + protein N-phospho-L-histidine.</text>
        <dbReference type="EC" id="2.7.13.3"/>
    </reaction>
</comment>
<sequence length="774" mass="86913">MLVSSTVSGQFIIKPDTTLDEVSLHPYATLARLGAESISLDAVLQLDANQFETLPNSNTDLGFTSDHYWLRFSIRNELTTTKIFFLEACRPIVDVAELYTIDANGAVTKQVSGDALPFSERDFKNRKTIFKVAIAPQTTKQYYLHLKSDGEAINAGLVLRSYENLMETSMFEQLVFGIFYGILGIAAIIYLFFFFALGQRSFLYYSLYVVFIGLLQFSLDGLFFQFITPGSGWLSLNAVILSACIANFFLGRYAQVFLKVKEYSSFLNSAFYVVYVLDFLLLISLFVHPGALAYSYPLANLFGLLLLLLIISSVVVIYVKTRKVDYFFVIGIFFLIAGFVVFILKNFSMLPVTFWTENGSKLGTGLEVVFLSLSMANLIRKLRDEREEMQDIALQKSEEMNEMKTYFLSNISHELRTPLNAILNLSKILIKETTEPTVQKNAMMIKDSSYNLLSSVNDILDFSKIEKGELQLDKEPFLLRPLLEHMIANMHNKAKSQDLKFEALLATDLPAQLVGDKFRLTQIIYNLMSNAFKFTAEGFVTLTVSCKPLKGNQIALELSVEDSGVGIDAKKLSAVYDSFSQENITDKRKYGGLGLGLFIVKHLADLHQGSIAIQSKVNEGTVSKVTLHFDVLPLAEPTEVLPEAETYDLHGKRILVAEDNAMNQMVLKMITKKWQNTEIVFTNNGQECVDALQENNFDIILMDLQMPVMDGYEATLAIRAGASGDSKKDIPIVAVTADVMESTKIRVMEIGMNKYISKPLDKEALYKMVKELTL</sequence>
<feature type="transmembrane region" description="Helical" evidence="6">
    <location>
        <begin position="266"/>
        <end position="287"/>
    </location>
</feature>
<dbReference type="RefSeq" id="WP_229734123.1">
    <property type="nucleotide sequence ID" value="NZ_BMFG01000006.1"/>
</dbReference>
<dbReference type="Gene3D" id="3.40.50.2300">
    <property type="match status" value="1"/>
</dbReference>
<keyword evidence="6" id="KW-0812">Transmembrane</keyword>
<dbReference type="PANTHER" id="PTHR45339:SF5">
    <property type="entry name" value="HISTIDINE KINASE"/>
    <property type="match status" value="1"/>
</dbReference>
<dbReference type="CDD" id="cd00082">
    <property type="entry name" value="HisKA"/>
    <property type="match status" value="1"/>
</dbReference>
<keyword evidence="9" id="KW-0808">Transferase</keyword>
<keyword evidence="10" id="KW-1185">Reference proteome</keyword>
<keyword evidence="5" id="KW-0175">Coiled coil</keyword>
<dbReference type="InterPro" id="IPR011623">
    <property type="entry name" value="7TMR_DISM_rcpt_extracell_dom1"/>
</dbReference>
<dbReference type="AlphaFoldDB" id="A0A916Y2P5"/>
<organism evidence="9 10">
    <name type="scientific">Flavobacterium orientale</name>
    <dbReference type="NCBI Taxonomy" id="1756020"/>
    <lineage>
        <taxon>Bacteria</taxon>
        <taxon>Pseudomonadati</taxon>
        <taxon>Bacteroidota</taxon>
        <taxon>Flavobacteriia</taxon>
        <taxon>Flavobacteriales</taxon>
        <taxon>Flavobacteriaceae</taxon>
        <taxon>Flavobacterium</taxon>
    </lineage>
</organism>
<feature type="modified residue" description="4-aspartylphosphate" evidence="4">
    <location>
        <position position="703"/>
    </location>
</feature>
<dbReference type="Pfam" id="PF00512">
    <property type="entry name" value="HisKA"/>
    <property type="match status" value="1"/>
</dbReference>
<protein>
    <recommendedName>
        <fullName evidence="2">histidine kinase</fullName>
        <ecNumber evidence="2">2.7.13.3</ecNumber>
    </recommendedName>
</protein>
<dbReference type="PANTHER" id="PTHR45339">
    <property type="entry name" value="HYBRID SIGNAL TRANSDUCTION HISTIDINE KINASE J"/>
    <property type="match status" value="1"/>
</dbReference>
<evidence type="ECO:0000256" key="4">
    <source>
        <dbReference type="PROSITE-ProRule" id="PRU00169"/>
    </source>
</evidence>
<dbReference type="Gene3D" id="1.10.287.130">
    <property type="match status" value="1"/>
</dbReference>
<dbReference type="Gene3D" id="2.60.40.2380">
    <property type="match status" value="1"/>
</dbReference>
<feature type="transmembrane region" description="Helical" evidence="6">
    <location>
        <begin position="233"/>
        <end position="254"/>
    </location>
</feature>
<feature type="transmembrane region" description="Helical" evidence="6">
    <location>
        <begin position="326"/>
        <end position="347"/>
    </location>
</feature>
<evidence type="ECO:0000256" key="3">
    <source>
        <dbReference type="ARBA" id="ARBA00022553"/>
    </source>
</evidence>
<dbReference type="Gene3D" id="3.30.565.10">
    <property type="entry name" value="Histidine kinase-like ATPase, C-terminal domain"/>
    <property type="match status" value="1"/>
</dbReference>
<dbReference type="SMART" id="SM00448">
    <property type="entry name" value="REC"/>
    <property type="match status" value="1"/>
</dbReference>
<dbReference type="Pfam" id="PF02518">
    <property type="entry name" value="HATPase_c"/>
    <property type="match status" value="1"/>
</dbReference>
<accession>A0A916Y2P5</accession>
<feature type="domain" description="Histidine kinase" evidence="7">
    <location>
        <begin position="410"/>
        <end position="631"/>
    </location>
</feature>
<name>A0A916Y2P5_9FLAO</name>
<dbReference type="CDD" id="cd17546">
    <property type="entry name" value="REC_hyHK_CKI1_RcsC-like"/>
    <property type="match status" value="1"/>
</dbReference>
<dbReference type="InterPro" id="IPR011622">
    <property type="entry name" value="7TMR_DISM_rcpt_extracell_dom2"/>
</dbReference>
<comment type="caution">
    <text evidence="9">The sequence shown here is derived from an EMBL/GenBank/DDBJ whole genome shotgun (WGS) entry which is preliminary data.</text>
</comment>
<dbReference type="InterPro" id="IPR036097">
    <property type="entry name" value="HisK_dim/P_sf"/>
</dbReference>
<dbReference type="InterPro" id="IPR001789">
    <property type="entry name" value="Sig_transdc_resp-reg_receiver"/>
</dbReference>
<reference evidence="9" key="2">
    <citation type="submission" date="2020-09" db="EMBL/GenBank/DDBJ databases">
        <authorList>
            <person name="Sun Q."/>
            <person name="Zhou Y."/>
        </authorList>
    </citation>
    <scope>NUCLEOTIDE SEQUENCE</scope>
    <source>
        <strain evidence="9">CGMCC 1.12506</strain>
    </source>
</reference>
<dbReference type="SMART" id="SM00387">
    <property type="entry name" value="HATPase_c"/>
    <property type="match status" value="1"/>
</dbReference>
<dbReference type="EC" id="2.7.13.3" evidence="2"/>
<dbReference type="InterPro" id="IPR036890">
    <property type="entry name" value="HATPase_C_sf"/>
</dbReference>
<gene>
    <name evidence="9" type="primary">ladS</name>
    <name evidence="9" type="ORF">GCM10011343_16830</name>
</gene>
<feature type="coiled-coil region" evidence="5">
    <location>
        <begin position="375"/>
        <end position="402"/>
    </location>
</feature>
<keyword evidence="9" id="KW-0418">Kinase</keyword>
<dbReference type="PROSITE" id="PS50109">
    <property type="entry name" value="HIS_KIN"/>
    <property type="match status" value="1"/>
</dbReference>
<feature type="transmembrane region" description="Helical" evidence="6">
    <location>
        <begin position="202"/>
        <end position="227"/>
    </location>
</feature>
<dbReference type="InterPro" id="IPR011006">
    <property type="entry name" value="CheY-like_superfamily"/>
</dbReference>
<dbReference type="InterPro" id="IPR005467">
    <property type="entry name" value="His_kinase_dom"/>
</dbReference>
<keyword evidence="3 4" id="KW-0597">Phosphoprotein</keyword>
<dbReference type="InterPro" id="IPR003661">
    <property type="entry name" value="HisK_dim/P_dom"/>
</dbReference>
<feature type="transmembrane region" description="Helical" evidence="6">
    <location>
        <begin position="299"/>
        <end position="319"/>
    </location>
</feature>
<evidence type="ECO:0000259" key="7">
    <source>
        <dbReference type="PROSITE" id="PS50109"/>
    </source>
</evidence>
<dbReference type="Proteomes" id="UP000625735">
    <property type="component" value="Unassembled WGS sequence"/>
</dbReference>
<dbReference type="Pfam" id="PF07696">
    <property type="entry name" value="7TMR-DISMED2"/>
    <property type="match status" value="1"/>
</dbReference>
<dbReference type="Pfam" id="PF07695">
    <property type="entry name" value="7TMR-DISM_7TM"/>
    <property type="match status" value="1"/>
</dbReference>
<dbReference type="PRINTS" id="PR00344">
    <property type="entry name" value="BCTRLSENSOR"/>
</dbReference>
<keyword evidence="6" id="KW-1133">Transmembrane helix</keyword>
<dbReference type="InterPro" id="IPR004358">
    <property type="entry name" value="Sig_transdc_His_kin-like_C"/>
</dbReference>
<feature type="domain" description="Response regulatory" evidence="8">
    <location>
        <begin position="653"/>
        <end position="773"/>
    </location>
</feature>
<dbReference type="SMART" id="SM00388">
    <property type="entry name" value="HisKA"/>
    <property type="match status" value="1"/>
</dbReference>
<dbReference type="SUPFAM" id="SSF52172">
    <property type="entry name" value="CheY-like"/>
    <property type="match status" value="1"/>
</dbReference>
<evidence type="ECO:0000256" key="5">
    <source>
        <dbReference type="SAM" id="Coils"/>
    </source>
</evidence>
<evidence type="ECO:0000256" key="2">
    <source>
        <dbReference type="ARBA" id="ARBA00012438"/>
    </source>
</evidence>
<feature type="transmembrane region" description="Helical" evidence="6">
    <location>
        <begin position="174"/>
        <end position="195"/>
    </location>
</feature>
<evidence type="ECO:0000256" key="6">
    <source>
        <dbReference type="SAM" id="Phobius"/>
    </source>
</evidence>
<keyword evidence="6" id="KW-0472">Membrane</keyword>
<dbReference type="SUPFAM" id="SSF55874">
    <property type="entry name" value="ATPase domain of HSP90 chaperone/DNA topoisomerase II/histidine kinase"/>
    <property type="match status" value="1"/>
</dbReference>
<evidence type="ECO:0000313" key="9">
    <source>
        <dbReference type="EMBL" id="GGD27220.1"/>
    </source>
</evidence>
<dbReference type="SUPFAM" id="SSF47384">
    <property type="entry name" value="Homodimeric domain of signal transducing histidine kinase"/>
    <property type="match status" value="1"/>
</dbReference>
<dbReference type="EMBL" id="BMFG01000006">
    <property type="protein sequence ID" value="GGD27220.1"/>
    <property type="molecule type" value="Genomic_DNA"/>
</dbReference>
<dbReference type="GO" id="GO:0000155">
    <property type="term" value="F:phosphorelay sensor kinase activity"/>
    <property type="evidence" value="ECO:0007669"/>
    <property type="project" value="InterPro"/>
</dbReference>
<dbReference type="FunFam" id="3.30.565.10:FF:000010">
    <property type="entry name" value="Sensor histidine kinase RcsC"/>
    <property type="match status" value="1"/>
</dbReference>
<proteinExistence type="predicted"/>
<evidence type="ECO:0000256" key="1">
    <source>
        <dbReference type="ARBA" id="ARBA00000085"/>
    </source>
</evidence>
<reference evidence="9" key="1">
    <citation type="journal article" date="2014" name="Int. J. Syst. Evol. Microbiol.">
        <title>Complete genome sequence of Corynebacterium casei LMG S-19264T (=DSM 44701T), isolated from a smear-ripened cheese.</title>
        <authorList>
            <consortium name="US DOE Joint Genome Institute (JGI-PGF)"/>
            <person name="Walter F."/>
            <person name="Albersmeier A."/>
            <person name="Kalinowski J."/>
            <person name="Ruckert C."/>
        </authorList>
    </citation>
    <scope>NUCLEOTIDE SEQUENCE</scope>
    <source>
        <strain evidence="9">CGMCC 1.12506</strain>
    </source>
</reference>
<evidence type="ECO:0000313" key="10">
    <source>
        <dbReference type="Proteomes" id="UP000625735"/>
    </source>
</evidence>
<evidence type="ECO:0000259" key="8">
    <source>
        <dbReference type="PROSITE" id="PS50110"/>
    </source>
</evidence>
<dbReference type="InterPro" id="IPR003594">
    <property type="entry name" value="HATPase_dom"/>
</dbReference>
<dbReference type="Pfam" id="PF00072">
    <property type="entry name" value="Response_reg"/>
    <property type="match status" value="1"/>
</dbReference>
<dbReference type="PROSITE" id="PS50110">
    <property type="entry name" value="RESPONSE_REGULATORY"/>
    <property type="match status" value="1"/>
</dbReference>